<dbReference type="EMBL" id="BAABKX010000013">
    <property type="protein sequence ID" value="GAA5052699.1"/>
    <property type="molecule type" value="Genomic_DNA"/>
</dbReference>
<dbReference type="SUPFAM" id="SSF46785">
    <property type="entry name" value="Winged helix' DNA-binding domain"/>
    <property type="match status" value="1"/>
</dbReference>
<dbReference type="InterPro" id="IPR036390">
    <property type="entry name" value="WH_DNA-bd_sf"/>
</dbReference>
<feature type="region of interest" description="Disordered" evidence="1">
    <location>
        <begin position="1"/>
        <end position="30"/>
    </location>
</feature>
<dbReference type="InterPro" id="IPR005149">
    <property type="entry name" value="Tscrpt_reg_PadR_N"/>
</dbReference>
<gene>
    <name evidence="3" type="ORF">GCM10025751_29110</name>
</gene>
<accession>A0AAV3UJ36</accession>
<dbReference type="AlphaFoldDB" id="A0AAV3UJ36"/>
<evidence type="ECO:0000259" key="2">
    <source>
        <dbReference type="Pfam" id="PF03551"/>
    </source>
</evidence>
<comment type="caution">
    <text evidence="3">The sequence shown here is derived from an EMBL/GenBank/DDBJ whole genome shotgun (WGS) entry which is preliminary data.</text>
</comment>
<feature type="domain" description="Transcription regulator PadR N-terminal" evidence="2">
    <location>
        <begin position="47"/>
        <end position="113"/>
    </location>
</feature>
<evidence type="ECO:0000313" key="3">
    <source>
        <dbReference type="EMBL" id="GAA5052699.1"/>
    </source>
</evidence>
<dbReference type="Pfam" id="PF03551">
    <property type="entry name" value="PadR"/>
    <property type="match status" value="1"/>
</dbReference>
<dbReference type="InterPro" id="IPR036388">
    <property type="entry name" value="WH-like_DNA-bd_sf"/>
</dbReference>
<evidence type="ECO:0000256" key="1">
    <source>
        <dbReference type="SAM" id="MobiDB-lite"/>
    </source>
</evidence>
<proteinExistence type="predicted"/>
<dbReference type="Proteomes" id="UP001501729">
    <property type="component" value="Unassembled WGS sequence"/>
</dbReference>
<evidence type="ECO:0000313" key="4">
    <source>
        <dbReference type="Proteomes" id="UP001501729"/>
    </source>
</evidence>
<sequence length="130" mass="14637">MLEISHSGMATSESDQDDSTDTHEDESSVDFASYNLPTDLTAFQAHLLCLIYRLGPAEGVDLQEALEDIYPEPINHGRLYPGLDRLVEKGLISKQTKASDKRRNAYATVGRGDWAVEEYHRFIHDIVMPE</sequence>
<reference evidence="3 4" key="1">
    <citation type="journal article" date="2019" name="Int. J. Syst. Evol. Microbiol.">
        <title>The Global Catalogue of Microorganisms (GCM) 10K type strain sequencing project: providing services to taxonomists for standard genome sequencing and annotation.</title>
        <authorList>
            <consortium name="The Broad Institute Genomics Platform"/>
            <consortium name="The Broad Institute Genome Sequencing Center for Infectious Disease"/>
            <person name="Wu L."/>
            <person name="Ma J."/>
        </authorList>
    </citation>
    <scope>NUCLEOTIDE SEQUENCE [LARGE SCALE GENOMIC DNA]</scope>
    <source>
        <strain evidence="3 4">JCM 17504</strain>
    </source>
</reference>
<name>A0AAV3UJ36_9EURY</name>
<organism evidence="3 4">
    <name type="scientific">Haladaptatus pallidirubidus</name>
    <dbReference type="NCBI Taxonomy" id="1008152"/>
    <lineage>
        <taxon>Archaea</taxon>
        <taxon>Methanobacteriati</taxon>
        <taxon>Methanobacteriota</taxon>
        <taxon>Stenosarchaea group</taxon>
        <taxon>Halobacteria</taxon>
        <taxon>Halobacteriales</taxon>
        <taxon>Haladaptataceae</taxon>
        <taxon>Haladaptatus</taxon>
    </lineage>
</organism>
<dbReference type="Gene3D" id="1.10.10.10">
    <property type="entry name" value="Winged helix-like DNA-binding domain superfamily/Winged helix DNA-binding domain"/>
    <property type="match status" value="1"/>
</dbReference>
<keyword evidence="4" id="KW-1185">Reference proteome</keyword>
<protein>
    <recommendedName>
        <fullName evidence="2">Transcription regulator PadR N-terminal domain-containing protein</fullName>
    </recommendedName>
</protein>